<evidence type="ECO:0008006" key="3">
    <source>
        <dbReference type="Google" id="ProtNLM"/>
    </source>
</evidence>
<comment type="caution">
    <text evidence="1">The sequence shown here is derived from an EMBL/GenBank/DDBJ whole genome shotgun (WGS) entry which is preliminary data.</text>
</comment>
<dbReference type="Gene3D" id="2.30.110.10">
    <property type="entry name" value="Electron Transport, Fmn-binding Protein, Chain A"/>
    <property type="match status" value="1"/>
</dbReference>
<accession>A0ABP9SJN1</accession>
<dbReference type="Pfam" id="PF10012">
    <property type="entry name" value="DUF2255"/>
    <property type="match status" value="1"/>
</dbReference>
<dbReference type="InterPro" id="IPR012349">
    <property type="entry name" value="Split_barrel_FMN-bd"/>
</dbReference>
<evidence type="ECO:0000313" key="1">
    <source>
        <dbReference type="EMBL" id="GAA5196240.1"/>
    </source>
</evidence>
<keyword evidence="2" id="KW-1185">Reference proteome</keyword>
<reference evidence="2" key="1">
    <citation type="journal article" date="2019" name="Int. J. Syst. Evol. Microbiol.">
        <title>The Global Catalogue of Microorganisms (GCM) 10K type strain sequencing project: providing services to taxonomists for standard genome sequencing and annotation.</title>
        <authorList>
            <consortium name="The Broad Institute Genomics Platform"/>
            <consortium name="The Broad Institute Genome Sequencing Center for Infectious Disease"/>
            <person name="Wu L."/>
            <person name="Ma J."/>
        </authorList>
    </citation>
    <scope>NUCLEOTIDE SEQUENCE [LARGE SCALE GENOMIC DNA]</scope>
    <source>
        <strain evidence="2">JCM 18304</strain>
    </source>
</reference>
<dbReference type="InterPro" id="IPR016888">
    <property type="entry name" value="UCP028498"/>
</dbReference>
<dbReference type="SUPFAM" id="SSF50475">
    <property type="entry name" value="FMN-binding split barrel"/>
    <property type="match status" value="1"/>
</dbReference>
<protein>
    <recommendedName>
        <fullName evidence="3">DUF2255 family protein</fullName>
    </recommendedName>
</protein>
<name>A0ABP9SJN1_9ACTN</name>
<evidence type="ECO:0000313" key="2">
    <source>
        <dbReference type="Proteomes" id="UP001501570"/>
    </source>
</evidence>
<proteinExistence type="predicted"/>
<sequence>MAVIDYLTRTKTVHLATELANGGEVVTPIWAVVVDGVGYIRSGYGPQSKWYRRVRRTGRATFIDGPRRYPVAIENLNDDPVNRAVDEAYRAKYRWQFGALRQVVSPRVRAYTMRVEPLTPDADG</sequence>
<dbReference type="EMBL" id="BAABJQ010000026">
    <property type="protein sequence ID" value="GAA5196240.1"/>
    <property type="molecule type" value="Genomic_DNA"/>
</dbReference>
<dbReference type="RefSeq" id="WP_345636068.1">
    <property type="nucleotide sequence ID" value="NZ_BAABJQ010000026.1"/>
</dbReference>
<organism evidence="1 2">
    <name type="scientific">Rugosimonospora acidiphila</name>
    <dbReference type="NCBI Taxonomy" id="556531"/>
    <lineage>
        <taxon>Bacteria</taxon>
        <taxon>Bacillati</taxon>
        <taxon>Actinomycetota</taxon>
        <taxon>Actinomycetes</taxon>
        <taxon>Micromonosporales</taxon>
        <taxon>Micromonosporaceae</taxon>
        <taxon>Rugosimonospora</taxon>
    </lineage>
</organism>
<gene>
    <name evidence="1" type="ORF">GCM10023322_64680</name>
</gene>
<dbReference type="Proteomes" id="UP001501570">
    <property type="component" value="Unassembled WGS sequence"/>
</dbReference>